<evidence type="ECO:0000256" key="1">
    <source>
        <dbReference type="SAM" id="Phobius"/>
    </source>
</evidence>
<gene>
    <name evidence="3" type="ORF">M0R88_11775</name>
</gene>
<accession>A0A8U0IG05</accession>
<dbReference type="KEGG" id="haxz:M0R88_11775"/>
<name>A0A8U0IG05_9EURY</name>
<keyword evidence="4" id="KW-1185">Reference proteome</keyword>
<keyword evidence="1" id="KW-0472">Membrane</keyword>
<dbReference type="RefSeq" id="WP_248653702.1">
    <property type="nucleotide sequence ID" value="NZ_CP096658.1"/>
</dbReference>
<evidence type="ECO:0000313" key="3">
    <source>
        <dbReference type="EMBL" id="UPV99203.1"/>
    </source>
</evidence>
<evidence type="ECO:0000259" key="2">
    <source>
        <dbReference type="Pfam" id="PF25942"/>
    </source>
</evidence>
<dbReference type="InterPro" id="IPR058929">
    <property type="entry name" value="Ig_halo"/>
</dbReference>
<organism evidence="3 4">
    <name type="scientific">Halorussus gelatinilyticus</name>
    <dbReference type="NCBI Taxonomy" id="2937524"/>
    <lineage>
        <taxon>Archaea</taxon>
        <taxon>Methanobacteriati</taxon>
        <taxon>Methanobacteriota</taxon>
        <taxon>Stenosarchaea group</taxon>
        <taxon>Halobacteria</taxon>
        <taxon>Halobacteriales</taxon>
        <taxon>Haladaptataceae</taxon>
        <taxon>Halorussus</taxon>
    </lineage>
</organism>
<dbReference type="Proteomes" id="UP000830434">
    <property type="component" value="Chromosome"/>
</dbReference>
<proteinExistence type="predicted"/>
<protein>
    <recommendedName>
        <fullName evidence="2">Ig-like domain-containing protein</fullName>
    </recommendedName>
</protein>
<feature type="domain" description="Ig-like" evidence="2">
    <location>
        <begin position="73"/>
        <end position="140"/>
    </location>
</feature>
<reference evidence="3" key="1">
    <citation type="submission" date="2022-04" db="EMBL/GenBank/DDBJ databases">
        <title>Diverse halophilic archaea isolated from saline environments.</title>
        <authorList>
            <person name="Cui H.-L."/>
        </authorList>
    </citation>
    <scope>NUCLEOTIDE SEQUENCE</scope>
    <source>
        <strain evidence="3">XZYJT40</strain>
    </source>
</reference>
<dbReference type="EMBL" id="CP096658">
    <property type="protein sequence ID" value="UPV99203.1"/>
    <property type="molecule type" value="Genomic_DNA"/>
</dbReference>
<keyword evidence="1" id="KW-0812">Transmembrane</keyword>
<evidence type="ECO:0000313" key="4">
    <source>
        <dbReference type="Proteomes" id="UP000830434"/>
    </source>
</evidence>
<keyword evidence="1" id="KW-1133">Transmembrane helix</keyword>
<dbReference type="Pfam" id="PF25942">
    <property type="entry name" value="Ig_halo"/>
    <property type="match status" value="1"/>
</dbReference>
<dbReference type="AlphaFoldDB" id="A0A8U0IG05"/>
<sequence>MTDSTFWKGLALWFAGFGLLALFGGAVVGVAFLGFGQTPEATDDLRVSNGDDERHSVRIKAIPSNASTPGDSTDSDAFAEEVASLGPNESVAWSNATAAGEEYRLVVTVDDREPKSFAVTGPDDLCTTGVRVEANATVEVVASCA</sequence>
<dbReference type="GeneID" id="72190544"/>
<feature type="transmembrane region" description="Helical" evidence="1">
    <location>
        <begin position="12"/>
        <end position="36"/>
    </location>
</feature>